<sequence length="91" mass="9968">MNIRIGESVVMKLSHIYSGKVLIYPQCNAGVKLGGKCYIDLQILSSIFRLLPTSVDVLKTELAELYSVDTVVISKVLEILCNAGALVEQKI</sequence>
<evidence type="ECO:0000313" key="1">
    <source>
        <dbReference type="EMBL" id="QOW60712.1"/>
    </source>
</evidence>
<gene>
    <name evidence="1" type="ORF">IFE08_13110</name>
</gene>
<dbReference type="Proteomes" id="UP000593915">
    <property type="component" value="Chromosome"/>
</dbReference>
<name>A0A7S7AWB6_9SPIR</name>
<organism evidence="1 2">
    <name type="scientific">Treponema pedis</name>
    <dbReference type="NCBI Taxonomy" id="409322"/>
    <lineage>
        <taxon>Bacteria</taxon>
        <taxon>Pseudomonadati</taxon>
        <taxon>Spirochaetota</taxon>
        <taxon>Spirochaetia</taxon>
        <taxon>Spirochaetales</taxon>
        <taxon>Treponemataceae</taxon>
        <taxon>Treponema</taxon>
    </lineage>
</organism>
<proteinExistence type="predicted"/>
<protein>
    <submittedName>
        <fullName evidence="1">Uncharacterized protein</fullName>
    </submittedName>
</protein>
<dbReference type="RefSeq" id="WP_144299182.1">
    <property type="nucleotide sequence ID" value="NZ_CP045670.1"/>
</dbReference>
<evidence type="ECO:0000313" key="2">
    <source>
        <dbReference type="Proteomes" id="UP000593915"/>
    </source>
</evidence>
<dbReference type="EMBL" id="CP061839">
    <property type="protein sequence ID" value="QOW60712.1"/>
    <property type="molecule type" value="Genomic_DNA"/>
</dbReference>
<reference evidence="1 2" key="1">
    <citation type="submission" date="2020-09" db="EMBL/GenBank/DDBJ databases">
        <title>Characterization of Treponema spp. from bovine digital dermatitis in Korea.</title>
        <authorList>
            <person name="Espiritu H.M."/>
            <person name="Cho Y.I."/>
            <person name="Mamuad L."/>
        </authorList>
    </citation>
    <scope>NUCLEOTIDE SEQUENCE [LARGE SCALE GENOMIC DNA]</scope>
    <source>
        <strain evidence="1 2">KS1</strain>
    </source>
</reference>
<dbReference type="AlphaFoldDB" id="A0A7S7AWB6"/>
<accession>A0A7S7AWB6</accession>